<dbReference type="InterPro" id="IPR023091">
    <property type="entry name" value="MetalPrtase_cat_dom_sf_prd"/>
</dbReference>
<keyword evidence="6 7" id="KW-0862">Zinc</keyword>
<keyword evidence="9" id="KW-1185">Reference proteome</keyword>
<dbReference type="GO" id="GO:0004222">
    <property type="term" value="F:metalloendopeptidase activity"/>
    <property type="evidence" value="ECO:0007669"/>
    <property type="project" value="InterPro"/>
</dbReference>
<reference evidence="8 9" key="1">
    <citation type="submission" date="2016-10" db="EMBL/GenBank/DDBJ databases">
        <authorList>
            <person name="de Groot N.N."/>
        </authorList>
    </citation>
    <scope>NUCLEOTIDE SEQUENCE [LARGE SCALE GENOMIC DNA]</scope>
    <source>
        <strain evidence="8 9">DSM 21019</strain>
    </source>
</reference>
<dbReference type="GO" id="GO:0004521">
    <property type="term" value="F:RNA endonuclease activity"/>
    <property type="evidence" value="ECO:0007669"/>
    <property type="project" value="UniProtKB-UniRule"/>
</dbReference>
<evidence type="ECO:0000256" key="7">
    <source>
        <dbReference type="HAMAP-Rule" id="MF_00009"/>
    </source>
</evidence>
<evidence type="ECO:0000256" key="5">
    <source>
        <dbReference type="ARBA" id="ARBA00022801"/>
    </source>
</evidence>
<accession>A0A1I6G334</accession>
<evidence type="ECO:0000256" key="1">
    <source>
        <dbReference type="ARBA" id="ARBA00010875"/>
    </source>
</evidence>
<feature type="binding site" evidence="7">
    <location>
        <position position="114"/>
    </location>
    <ligand>
        <name>Zn(2+)</name>
        <dbReference type="ChEBI" id="CHEBI:29105"/>
        <note>catalytic</note>
    </ligand>
</feature>
<dbReference type="PANTHER" id="PTHR46986:SF1">
    <property type="entry name" value="ENDORIBONUCLEASE YBEY, CHLOROPLASTIC"/>
    <property type="match status" value="1"/>
</dbReference>
<dbReference type="AlphaFoldDB" id="A0A1I6G334"/>
<evidence type="ECO:0000256" key="4">
    <source>
        <dbReference type="ARBA" id="ARBA00022759"/>
    </source>
</evidence>
<keyword evidence="2 7" id="KW-0540">Nuclease</keyword>
<keyword evidence="7" id="KW-0690">Ribosome biogenesis</keyword>
<name>A0A1I6G334_9FLAO</name>
<dbReference type="RefSeq" id="WP_245759751.1">
    <property type="nucleotide sequence ID" value="NZ_FOYQ01000001.1"/>
</dbReference>
<evidence type="ECO:0000256" key="3">
    <source>
        <dbReference type="ARBA" id="ARBA00022723"/>
    </source>
</evidence>
<protein>
    <recommendedName>
        <fullName evidence="7">Endoribonuclease YbeY</fullName>
        <ecNumber evidence="7">3.1.-.-</ecNumber>
    </recommendedName>
</protein>
<dbReference type="Gene3D" id="3.40.390.30">
    <property type="entry name" value="Metalloproteases ('zincins'), catalytic domain"/>
    <property type="match status" value="1"/>
</dbReference>
<dbReference type="SUPFAM" id="SSF55486">
    <property type="entry name" value="Metalloproteases ('zincins'), catalytic domain"/>
    <property type="match status" value="1"/>
</dbReference>
<dbReference type="GO" id="GO:0006364">
    <property type="term" value="P:rRNA processing"/>
    <property type="evidence" value="ECO:0007669"/>
    <property type="project" value="UniProtKB-UniRule"/>
</dbReference>
<dbReference type="Pfam" id="PF02130">
    <property type="entry name" value="YbeY"/>
    <property type="match status" value="1"/>
</dbReference>
<evidence type="ECO:0000313" key="8">
    <source>
        <dbReference type="EMBL" id="SFR36582.1"/>
    </source>
</evidence>
<organism evidence="8 9">
    <name type="scientific">Robiginitalea myxolifaciens</name>
    <dbReference type="NCBI Taxonomy" id="400055"/>
    <lineage>
        <taxon>Bacteria</taxon>
        <taxon>Pseudomonadati</taxon>
        <taxon>Bacteroidota</taxon>
        <taxon>Flavobacteriia</taxon>
        <taxon>Flavobacteriales</taxon>
        <taxon>Flavobacteriaceae</taxon>
        <taxon>Robiginitalea</taxon>
    </lineage>
</organism>
<dbReference type="InterPro" id="IPR002036">
    <property type="entry name" value="YbeY"/>
</dbReference>
<evidence type="ECO:0000256" key="6">
    <source>
        <dbReference type="ARBA" id="ARBA00022833"/>
    </source>
</evidence>
<dbReference type="PROSITE" id="PS01306">
    <property type="entry name" value="UPF0054"/>
    <property type="match status" value="1"/>
</dbReference>
<keyword evidence="5 7" id="KW-0378">Hydrolase</keyword>
<keyword evidence="3 7" id="KW-0479">Metal-binding</keyword>
<dbReference type="GO" id="GO:0005737">
    <property type="term" value="C:cytoplasm"/>
    <property type="evidence" value="ECO:0007669"/>
    <property type="project" value="UniProtKB-SubCell"/>
</dbReference>
<gene>
    <name evidence="7" type="primary">ybeY</name>
    <name evidence="8" type="ORF">SAMN04490243_1155</name>
</gene>
<dbReference type="STRING" id="400055.SAMN04490243_1155"/>
<proteinExistence type="inferred from homology"/>
<dbReference type="GO" id="GO:0008270">
    <property type="term" value="F:zinc ion binding"/>
    <property type="evidence" value="ECO:0007669"/>
    <property type="project" value="UniProtKB-UniRule"/>
</dbReference>
<keyword evidence="7" id="KW-0963">Cytoplasm</keyword>
<dbReference type="PANTHER" id="PTHR46986">
    <property type="entry name" value="ENDORIBONUCLEASE YBEY, CHLOROPLASTIC"/>
    <property type="match status" value="1"/>
</dbReference>
<dbReference type="EMBL" id="FOYQ01000001">
    <property type="protein sequence ID" value="SFR36582.1"/>
    <property type="molecule type" value="Genomic_DNA"/>
</dbReference>
<feature type="binding site" evidence="7">
    <location>
        <position position="118"/>
    </location>
    <ligand>
        <name>Zn(2+)</name>
        <dbReference type="ChEBI" id="CHEBI:29105"/>
        <note>catalytic</note>
    </ligand>
</feature>
<comment type="cofactor">
    <cofactor evidence="7">
        <name>Zn(2+)</name>
        <dbReference type="ChEBI" id="CHEBI:29105"/>
    </cofactor>
    <text evidence="7">Binds 1 zinc ion.</text>
</comment>
<evidence type="ECO:0000256" key="2">
    <source>
        <dbReference type="ARBA" id="ARBA00022722"/>
    </source>
</evidence>
<comment type="function">
    <text evidence="7">Single strand-specific metallo-endoribonuclease involved in late-stage 70S ribosome quality control and in maturation of the 3' terminus of the 16S rRNA.</text>
</comment>
<dbReference type="EC" id="3.1.-.-" evidence="7"/>
<comment type="subcellular location">
    <subcellularLocation>
        <location evidence="7">Cytoplasm</location>
    </subcellularLocation>
</comment>
<keyword evidence="7" id="KW-0698">rRNA processing</keyword>
<dbReference type="InterPro" id="IPR020549">
    <property type="entry name" value="YbeY_CS"/>
</dbReference>
<evidence type="ECO:0000313" key="9">
    <source>
        <dbReference type="Proteomes" id="UP000199534"/>
    </source>
</evidence>
<sequence>MSKVISGNDPIVYHKSEGADLQEKEKYTDWLISLGEVHSARIENLHYYFCSDEELLGMNKQFLNHDYYTDILTFPYGSNQEISGEIFISTDRVADNAASLKTTYEEELRRVMAHGLLHLLGYDDHSEEEVWEMRKLEDAALDMFHVKH</sequence>
<dbReference type="Proteomes" id="UP000199534">
    <property type="component" value="Unassembled WGS sequence"/>
</dbReference>
<feature type="binding site" evidence="7">
    <location>
        <position position="124"/>
    </location>
    <ligand>
        <name>Zn(2+)</name>
        <dbReference type="ChEBI" id="CHEBI:29105"/>
        <note>catalytic</note>
    </ligand>
</feature>
<comment type="similarity">
    <text evidence="1 7">Belongs to the endoribonuclease YbeY family.</text>
</comment>
<dbReference type="NCBIfam" id="TIGR00043">
    <property type="entry name" value="rRNA maturation RNase YbeY"/>
    <property type="match status" value="1"/>
</dbReference>
<keyword evidence="4 7" id="KW-0255">Endonuclease</keyword>
<dbReference type="HAMAP" id="MF_00009">
    <property type="entry name" value="Endoribonucl_YbeY"/>
    <property type="match status" value="1"/>
</dbReference>